<gene>
    <name evidence="2" type="ORF">LMG22037_05105</name>
</gene>
<name>A0A6J5C5A3_9BURK</name>
<evidence type="ECO:0000313" key="3">
    <source>
        <dbReference type="Proteomes" id="UP000494249"/>
    </source>
</evidence>
<sequence length="67" mass="7399">MEHEYANLEKSVFWLHVAVALLLLLSLQRGKNVDLKGWLQAQRQALTAEFSAAVLLPEVVQQSGAAP</sequence>
<dbReference type="EMBL" id="CADIKB010000033">
    <property type="protein sequence ID" value="CAB3725201.1"/>
    <property type="molecule type" value="Genomic_DNA"/>
</dbReference>
<dbReference type="AlphaFoldDB" id="A0A6J5C5A3"/>
<feature type="transmembrane region" description="Helical" evidence="1">
    <location>
        <begin position="12"/>
        <end position="27"/>
    </location>
</feature>
<organism evidence="2 3">
    <name type="scientific">Paraburkholderia phenoliruptrix</name>
    <dbReference type="NCBI Taxonomy" id="252970"/>
    <lineage>
        <taxon>Bacteria</taxon>
        <taxon>Pseudomonadati</taxon>
        <taxon>Pseudomonadota</taxon>
        <taxon>Betaproteobacteria</taxon>
        <taxon>Burkholderiales</taxon>
        <taxon>Burkholderiaceae</taxon>
        <taxon>Paraburkholderia</taxon>
    </lineage>
</organism>
<proteinExistence type="predicted"/>
<keyword evidence="1" id="KW-0472">Membrane</keyword>
<evidence type="ECO:0000256" key="1">
    <source>
        <dbReference type="SAM" id="Phobius"/>
    </source>
</evidence>
<evidence type="ECO:0000313" key="2">
    <source>
        <dbReference type="EMBL" id="CAB3725201.1"/>
    </source>
</evidence>
<keyword evidence="1" id="KW-1133">Transmembrane helix</keyword>
<keyword evidence="1" id="KW-0812">Transmembrane</keyword>
<dbReference type="Proteomes" id="UP000494249">
    <property type="component" value="Unassembled WGS sequence"/>
</dbReference>
<accession>A0A6J5C5A3</accession>
<reference evidence="2 3" key="1">
    <citation type="submission" date="2020-04" db="EMBL/GenBank/DDBJ databases">
        <authorList>
            <person name="De Canck E."/>
        </authorList>
    </citation>
    <scope>NUCLEOTIDE SEQUENCE [LARGE SCALE GENOMIC DNA]</scope>
    <source>
        <strain evidence="2 3">LMG 22037</strain>
    </source>
</reference>
<dbReference type="RefSeq" id="WP_035477561.1">
    <property type="nucleotide sequence ID" value="NZ_CADFGL010000031.1"/>
</dbReference>
<protein>
    <submittedName>
        <fullName evidence="2">Uncharacterized protein</fullName>
    </submittedName>
</protein>